<organism evidence="1">
    <name type="scientific">uncultured alpha proteobacterium EB080_L58F04</name>
    <dbReference type="NCBI Taxonomy" id="710798"/>
    <lineage>
        <taxon>Bacteria</taxon>
        <taxon>Pseudomonadati</taxon>
        <taxon>Pseudomonadota</taxon>
        <taxon>Alphaproteobacteria</taxon>
        <taxon>environmental samples</taxon>
    </lineage>
</organism>
<name>E0Y1F0_9PROT</name>
<accession>E0Y1F0</accession>
<sequence>MPNRISSRYFKTSPEIIEFAFMPYVRCPLSLRLPLKGALGFFFRTSK</sequence>
<evidence type="ECO:0000313" key="1">
    <source>
        <dbReference type="EMBL" id="ADI20491.1"/>
    </source>
</evidence>
<reference evidence="1" key="1">
    <citation type="journal article" date="2011" name="Environ. Microbiol.">
        <title>Time-series analyses of Monterey Bay coastal microbial picoplankton using a 'genome proxy' microarray.</title>
        <authorList>
            <person name="Rich V.I."/>
            <person name="Pham V.D."/>
            <person name="Eppley J."/>
            <person name="Shi Y."/>
            <person name="DeLong E.F."/>
        </authorList>
    </citation>
    <scope>NUCLEOTIDE SEQUENCE</scope>
</reference>
<proteinExistence type="predicted"/>
<dbReference type="EMBL" id="GU474942">
    <property type="protein sequence ID" value="ADI20491.1"/>
    <property type="molecule type" value="Genomic_DNA"/>
</dbReference>
<dbReference type="AlphaFoldDB" id="E0Y1F0"/>
<protein>
    <submittedName>
        <fullName evidence="1">Uncharacterized protein</fullName>
    </submittedName>
</protein>